<name>A0A9D7SUR7_9BACT</name>
<dbReference type="Pfam" id="PF09848">
    <property type="entry name" value="SLFN-g3_helicase"/>
    <property type="match status" value="1"/>
</dbReference>
<feature type="domain" description="AAA+ ATPase" evidence="1">
    <location>
        <begin position="209"/>
        <end position="359"/>
    </location>
</feature>
<organism evidence="2 3">
    <name type="scientific">Candidatus Opimibacter skivensis</name>
    <dbReference type="NCBI Taxonomy" id="2982028"/>
    <lineage>
        <taxon>Bacteria</taxon>
        <taxon>Pseudomonadati</taxon>
        <taxon>Bacteroidota</taxon>
        <taxon>Saprospiria</taxon>
        <taxon>Saprospirales</taxon>
        <taxon>Saprospiraceae</taxon>
        <taxon>Candidatus Opimibacter</taxon>
    </lineage>
</organism>
<evidence type="ECO:0000313" key="3">
    <source>
        <dbReference type="Proteomes" id="UP000808337"/>
    </source>
</evidence>
<evidence type="ECO:0000259" key="1">
    <source>
        <dbReference type="SMART" id="SM00382"/>
    </source>
</evidence>
<dbReference type="EMBL" id="JADKGY010000001">
    <property type="protein sequence ID" value="MBK9982085.1"/>
    <property type="molecule type" value="Genomic_DNA"/>
</dbReference>
<accession>A0A9D7SUR7</accession>
<dbReference type="InterPro" id="IPR003593">
    <property type="entry name" value="AAA+_ATPase"/>
</dbReference>
<dbReference type="AlphaFoldDB" id="A0A9D7SUR7"/>
<dbReference type="SUPFAM" id="SSF52540">
    <property type="entry name" value="P-loop containing nucleoside triphosphate hydrolases"/>
    <property type="match status" value="1"/>
</dbReference>
<proteinExistence type="predicted"/>
<dbReference type="SMART" id="SM00382">
    <property type="entry name" value="AAA"/>
    <property type="match status" value="1"/>
</dbReference>
<dbReference type="InterPro" id="IPR027417">
    <property type="entry name" value="P-loop_NTPase"/>
</dbReference>
<comment type="caution">
    <text evidence="2">The sequence shown here is derived from an EMBL/GenBank/DDBJ whole genome shotgun (WGS) entry which is preliminary data.</text>
</comment>
<protein>
    <submittedName>
        <fullName evidence="2">DUF2075 domain-containing protein</fullName>
    </submittedName>
</protein>
<dbReference type="Proteomes" id="UP000808337">
    <property type="component" value="Unassembled WGS sequence"/>
</dbReference>
<gene>
    <name evidence="2" type="ORF">IPP15_06590</name>
</gene>
<sequence length="563" mass="63965">MGTVIRKSKIAEDCGVMIEFCLPSTSLRIDFIVSGRDSLGKKNFIIIELKQWKEAQSTSKKDLVLTKYYSGNPSTHPSYQASSYKMFLSDYNENVYNHTLTPFSCAYLHNYKQKQPEPLLDSVYEEVLKDSPIYFKDDYEKLELFIKHHVGYGNGKEILYEIESGNIKPSKKLIDHVVGLFRGNKEFHLLEEQKVAFEIALDIGKSATKKTVLIIKGGPGTGKSVISMSLLGELLKGKKNVVFVAPNASFREVMLDKLTRGEDSMRAKLLISGSGKYYGAKSNVFDVIVADEAHRLKNGSAFMYKGDNQIDDIINAARVSILFIDEDQLIRPEDIGSIEEITRIAKLHKAEVIEMELTTQFRCAGADGYVNWINDVLRIKDTANFDGWDKKEFEFKIVSDPVQLRSLIIQRSSEGHNARMLAGYAWNWSAEGDGNSDSQINDVVVPEFKFAMPWNSRKVGTTWAINQRGINQIGCVHTSQGLEFDYVGIIVGDDLKYDIEFDEYFTDWNAYKDVKGKSGMKSDPEKLCRMVRNIYRILMTRGMKGCYVYFTDKATESYFKKKD</sequence>
<dbReference type="Gene3D" id="3.40.50.300">
    <property type="entry name" value="P-loop containing nucleotide triphosphate hydrolases"/>
    <property type="match status" value="1"/>
</dbReference>
<dbReference type="InterPro" id="IPR018647">
    <property type="entry name" value="SLFN_3-like_DNA/RNA_helicase"/>
</dbReference>
<reference evidence="2 3" key="1">
    <citation type="submission" date="2020-10" db="EMBL/GenBank/DDBJ databases">
        <title>Connecting structure to function with the recovery of over 1000 high-quality activated sludge metagenome-assembled genomes encoding full-length rRNA genes using long-read sequencing.</title>
        <authorList>
            <person name="Singleton C.M."/>
            <person name="Petriglieri F."/>
            <person name="Kristensen J.M."/>
            <person name="Kirkegaard R.H."/>
            <person name="Michaelsen T.Y."/>
            <person name="Andersen M.H."/>
            <person name="Karst S.M."/>
            <person name="Dueholm M.S."/>
            <person name="Nielsen P.H."/>
            <person name="Albertsen M."/>
        </authorList>
    </citation>
    <scope>NUCLEOTIDE SEQUENCE [LARGE SCALE GENOMIC DNA]</scope>
    <source>
        <strain evidence="2">Ribe_18-Q3-R11-54_MAXAC.273</strain>
    </source>
</reference>
<evidence type="ECO:0000313" key="2">
    <source>
        <dbReference type="EMBL" id="MBK9982085.1"/>
    </source>
</evidence>